<sequence>MTPPASSSPCSSSDKRNRAVPSAKALMVWRAGPDGRPLDPSQFPQDPPARRDGDGGGAEAWLNLVHPEEREAVLLLWRRALREGEEFEARYRLHRGLSGYRWALGQGRPLRGDDGEVREWIGTVVDIHDHMEAERTIALSEERLRLALDSADLGVWECTIATNQWWFSEAALRILGCPPDAETSIETVMGAIHSDDLDGLRARWHAARTGRARDRMEGEFRIQRGGGRLGWIACSARLVADDGKAVTRMLGTLRDITKTRLQREKLYHLAHFDPLTGLPNRHEMITRTQATLASGGAAGGAGAILLLDLDGFKEANDTLGQATGDALLKRIAHRLVSSLPADSLIGRVGGDEFLVVVPGVAEQWTATRIADGLYDVLTVPFVIGDRRIPLSGRIGIALAPRDGTSAQDLMTHAELALQETKTISGCVTRFFSPRLHDEARERQDMGLELRRATDNGEFELFYQPQIRLSDRAVVGAEALLRWRHPTRGVMPPAAFLHVLKRGPLAGEVGEWVVAKACADAAGLLNAGSRIRMAVNLFSAQFKAGTVDATVRRSLLESGLPAELLELEITEKVTLDRDEGILTCLKGLRDLGCGVAFDDYGTGYASLSMLKRYPLTRLKIDRAFVQHLAESPKDGAIVRAVLSLGNTFGLSVTAEGIEEEEQEKLLLGQGCDEGQGYFFGRPMPLADFIQFLARVKKNPGEFPTPA</sequence>
<dbReference type="InterPro" id="IPR001633">
    <property type="entry name" value="EAL_dom"/>
</dbReference>
<dbReference type="Pfam" id="PF00563">
    <property type="entry name" value="EAL"/>
    <property type="match status" value="1"/>
</dbReference>
<keyword evidence="6" id="KW-1185">Reference proteome</keyword>
<dbReference type="SMART" id="SM00091">
    <property type="entry name" value="PAS"/>
    <property type="match status" value="1"/>
</dbReference>
<dbReference type="NCBIfam" id="TIGR00229">
    <property type="entry name" value="sensory_box"/>
    <property type="match status" value="1"/>
</dbReference>
<feature type="domain" description="PAC" evidence="2">
    <location>
        <begin position="87"/>
        <end position="139"/>
    </location>
</feature>
<dbReference type="InterPro" id="IPR000700">
    <property type="entry name" value="PAS-assoc_C"/>
</dbReference>
<dbReference type="InterPro" id="IPR035919">
    <property type="entry name" value="EAL_sf"/>
</dbReference>
<dbReference type="SUPFAM" id="SSF141868">
    <property type="entry name" value="EAL domain-like"/>
    <property type="match status" value="1"/>
</dbReference>
<dbReference type="HOGENOM" id="CLU_000445_70_20_5"/>
<feature type="region of interest" description="Disordered" evidence="1">
    <location>
        <begin position="1"/>
        <end position="58"/>
    </location>
</feature>
<dbReference type="EnsemblBacteria" id="ABC24139">
    <property type="protein sequence ID" value="ABC24139"/>
    <property type="gene ID" value="Rru_A3345"/>
</dbReference>
<dbReference type="SMART" id="SM00052">
    <property type="entry name" value="EAL"/>
    <property type="match status" value="1"/>
</dbReference>
<dbReference type="CDD" id="cd01949">
    <property type="entry name" value="GGDEF"/>
    <property type="match status" value="1"/>
</dbReference>
<feature type="domain" description="PAC" evidence="2">
    <location>
        <begin position="216"/>
        <end position="268"/>
    </location>
</feature>
<dbReference type="STRING" id="269796.Rru_A3345"/>
<reference evidence="5 6" key="1">
    <citation type="journal article" date="2011" name="Stand. Genomic Sci.">
        <title>Complete genome sequence of Rhodospirillum rubrum type strain (S1).</title>
        <authorList>
            <person name="Munk A.C."/>
            <person name="Copeland A."/>
            <person name="Lucas S."/>
            <person name="Lapidus A."/>
            <person name="Del Rio T.G."/>
            <person name="Barry K."/>
            <person name="Detter J.C."/>
            <person name="Hammon N."/>
            <person name="Israni S."/>
            <person name="Pitluck S."/>
            <person name="Brettin T."/>
            <person name="Bruce D."/>
            <person name="Han C."/>
            <person name="Tapia R."/>
            <person name="Gilna P."/>
            <person name="Schmutz J."/>
            <person name="Larimer F."/>
            <person name="Land M."/>
            <person name="Kyrpides N.C."/>
            <person name="Mavromatis K."/>
            <person name="Richardson P."/>
            <person name="Rohde M."/>
            <person name="Goker M."/>
            <person name="Klenk H.P."/>
            <person name="Zhang Y."/>
            <person name="Roberts G.P."/>
            <person name="Reslewic S."/>
            <person name="Schwartz D.C."/>
        </authorList>
    </citation>
    <scope>NUCLEOTIDE SEQUENCE [LARGE SCALE GENOMIC DNA]</scope>
    <source>
        <strain evidence="6">ATCC 11170 / ATH 1.1.1 / DSM 467 / LMG 4362 / NCIMB 8255 / S1</strain>
    </source>
</reference>
<accession>Q2RP06</accession>
<evidence type="ECO:0000259" key="2">
    <source>
        <dbReference type="PROSITE" id="PS50113"/>
    </source>
</evidence>
<dbReference type="InterPro" id="IPR043128">
    <property type="entry name" value="Rev_trsase/Diguanyl_cyclase"/>
</dbReference>
<dbReference type="Gene3D" id="3.30.450.20">
    <property type="entry name" value="PAS domain"/>
    <property type="match status" value="2"/>
</dbReference>
<evidence type="ECO:0000259" key="3">
    <source>
        <dbReference type="PROSITE" id="PS50883"/>
    </source>
</evidence>
<dbReference type="Proteomes" id="UP000001929">
    <property type="component" value="Chromosome"/>
</dbReference>
<proteinExistence type="predicted"/>
<dbReference type="PROSITE" id="PS50887">
    <property type="entry name" value="GGDEF"/>
    <property type="match status" value="1"/>
</dbReference>
<dbReference type="PROSITE" id="PS50883">
    <property type="entry name" value="EAL"/>
    <property type="match status" value="1"/>
</dbReference>
<dbReference type="SUPFAM" id="SSF55785">
    <property type="entry name" value="PYP-like sensor domain (PAS domain)"/>
    <property type="match status" value="2"/>
</dbReference>
<organism evidence="5 6">
    <name type="scientific">Rhodospirillum rubrum (strain ATCC 11170 / ATH 1.1.1 / DSM 467 / LMG 4362 / NCIMB 8255 / S1)</name>
    <dbReference type="NCBI Taxonomy" id="269796"/>
    <lineage>
        <taxon>Bacteria</taxon>
        <taxon>Pseudomonadati</taxon>
        <taxon>Pseudomonadota</taxon>
        <taxon>Alphaproteobacteria</taxon>
        <taxon>Rhodospirillales</taxon>
        <taxon>Rhodospirillaceae</taxon>
        <taxon>Rhodospirillum</taxon>
    </lineage>
</organism>
<dbReference type="Gene3D" id="3.20.20.450">
    <property type="entry name" value="EAL domain"/>
    <property type="match status" value="1"/>
</dbReference>
<dbReference type="CDD" id="cd00130">
    <property type="entry name" value="PAS"/>
    <property type="match status" value="2"/>
</dbReference>
<dbReference type="InterPro" id="IPR052155">
    <property type="entry name" value="Biofilm_reg_signaling"/>
</dbReference>
<dbReference type="NCBIfam" id="TIGR00254">
    <property type="entry name" value="GGDEF"/>
    <property type="match status" value="1"/>
</dbReference>
<dbReference type="PROSITE" id="PS50113">
    <property type="entry name" value="PAC"/>
    <property type="match status" value="2"/>
</dbReference>
<dbReference type="Pfam" id="PF00990">
    <property type="entry name" value="GGDEF"/>
    <property type="match status" value="1"/>
</dbReference>
<dbReference type="CDD" id="cd01948">
    <property type="entry name" value="EAL"/>
    <property type="match status" value="1"/>
</dbReference>
<feature type="compositionally biased region" description="Low complexity" evidence="1">
    <location>
        <begin position="1"/>
        <end position="12"/>
    </location>
</feature>
<evidence type="ECO:0000313" key="6">
    <source>
        <dbReference type="Proteomes" id="UP000001929"/>
    </source>
</evidence>
<feature type="domain" description="EAL" evidence="3">
    <location>
        <begin position="442"/>
        <end position="695"/>
    </location>
</feature>
<dbReference type="InterPro" id="IPR013655">
    <property type="entry name" value="PAS_fold_3"/>
</dbReference>
<dbReference type="InterPro" id="IPR001610">
    <property type="entry name" value="PAC"/>
</dbReference>
<name>Q2RP06_RHORT</name>
<evidence type="ECO:0000259" key="4">
    <source>
        <dbReference type="PROSITE" id="PS50887"/>
    </source>
</evidence>
<dbReference type="SMART" id="SM00267">
    <property type="entry name" value="GGDEF"/>
    <property type="match status" value="1"/>
</dbReference>
<protein>
    <submittedName>
        <fullName evidence="5">Diguanylate cyclase/phosphodiesterase (GGDEF &amp; EAL domains) with PAS/PAC sensor(S)</fullName>
    </submittedName>
</protein>
<dbReference type="SUPFAM" id="SSF55073">
    <property type="entry name" value="Nucleotide cyclase"/>
    <property type="match status" value="1"/>
</dbReference>
<gene>
    <name evidence="5" type="ordered locus">Rru_A3345</name>
</gene>
<dbReference type="Pfam" id="PF08447">
    <property type="entry name" value="PAS_3"/>
    <property type="match status" value="2"/>
</dbReference>
<dbReference type="PATRIC" id="fig|269796.9.peg.3459"/>
<dbReference type="InterPro" id="IPR029787">
    <property type="entry name" value="Nucleotide_cyclase"/>
</dbReference>
<dbReference type="InterPro" id="IPR000160">
    <property type="entry name" value="GGDEF_dom"/>
</dbReference>
<dbReference type="PANTHER" id="PTHR44757:SF2">
    <property type="entry name" value="BIOFILM ARCHITECTURE MAINTENANCE PROTEIN MBAA"/>
    <property type="match status" value="1"/>
</dbReference>
<dbReference type="Gene3D" id="3.30.70.270">
    <property type="match status" value="1"/>
</dbReference>
<dbReference type="KEGG" id="rru:Rru_A3345"/>
<dbReference type="eggNOG" id="COG5001">
    <property type="taxonomic scope" value="Bacteria"/>
</dbReference>
<evidence type="ECO:0000256" key="1">
    <source>
        <dbReference type="SAM" id="MobiDB-lite"/>
    </source>
</evidence>
<dbReference type="EMBL" id="CP000230">
    <property type="protein sequence ID" value="ABC24139.1"/>
    <property type="molecule type" value="Genomic_DNA"/>
</dbReference>
<dbReference type="PhylomeDB" id="Q2RP06"/>
<dbReference type="PANTHER" id="PTHR44757">
    <property type="entry name" value="DIGUANYLATE CYCLASE DGCP"/>
    <property type="match status" value="1"/>
</dbReference>
<dbReference type="AlphaFoldDB" id="Q2RP06"/>
<dbReference type="SMART" id="SM00086">
    <property type="entry name" value="PAC"/>
    <property type="match status" value="2"/>
</dbReference>
<evidence type="ECO:0000313" key="5">
    <source>
        <dbReference type="EMBL" id="ABC24139.1"/>
    </source>
</evidence>
<feature type="domain" description="GGDEF" evidence="4">
    <location>
        <begin position="300"/>
        <end position="433"/>
    </location>
</feature>
<dbReference type="InterPro" id="IPR035965">
    <property type="entry name" value="PAS-like_dom_sf"/>
</dbReference>
<dbReference type="InterPro" id="IPR000014">
    <property type="entry name" value="PAS"/>
</dbReference>